<dbReference type="PRINTS" id="PR00727">
    <property type="entry name" value="LEADERPTASE"/>
</dbReference>
<dbReference type="PANTHER" id="PTHR43390">
    <property type="entry name" value="SIGNAL PEPTIDASE I"/>
    <property type="match status" value="1"/>
</dbReference>
<dbReference type="Pfam" id="PF10502">
    <property type="entry name" value="Peptidase_S26"/>
    <property type="match status" value="1"/>
</dbReference>
<dbReference type="InterPro" id="IPR036286">
    <property type="entry name" value="LexA/Signal_pep-like_sf"/>
</dbReference>
<evidence type="ECO:0000256" key="3">
    <source>
        <dbReference type="ARBA" id="ARBA00009370"/>
    </source>
</evidence>
<evidence type="ECO:0000256" key="6">
    <source>
        <dbReference type="ARBA" id="ARBA00022801"/>
    </source>
</evidence>
<comment type="similarity">
    <text evidence="3 8">Belongs to the peptidase S26 family.</text>
</comment>
<feature type="transmembrane region" description="Helical" evidence="8">
    <location>
        <begin position="12"/>
        <end position="31"/>
    </location>
</feature>
<organism evidence="10 11">
    <name type="scientific">Formimonas warabiya</name>
    <dbReference type="NCBI Taxonomy" id="1761012"/>
    <lineage>
        <taxon>Bacteria</taxon>
        <taxon>Bacillati</taxon>
        <taxon>Bacillota</taxon>
        <taxon>Clostridia</taxon>
        <taxon>Eubacteriales</taxon>
        <taxon>Peptococcaceae</taxon>
        <taxon>Candidatus Formimonas</taxon>
    </lineage>
</organism>
<dbReference type="GO" id="GO:0004252">
    <property type="term" value="F:serine-type endopeptidase activity"/>
    <property type="evidence" value="ECO:0007669"/>
    <property type="project" value="InterPro"/>
</dbReference>
<dbReference type="GO" id="GO:0009003">
    <property type="term" value="F:signal peptidase activity"/>
    <property type="evidence" value="ECO:0007669"/>
    <property type="project" value="UniProtKB-EC"/>
</dbReference>
<dbReference type="AlphaFoldDB" id="A0A3G1KUY2"/>
<dbReference type="Proteomes" id="UP000323521">
    <property type="component" value="Chromosome"/>
</dbReference>
<feature type="active site" evidence="7">
    <location>
        <position position="40"/>
    </location>
</feature>
<evidence type="ECO:0000259" key="9">
    <source>
        <dbReference type="Pfam" id="PF10502"/>
    </source>
</evidence>
<protein>
    <recommendedName>
        <fullName evidence="4 8">Signal peptidase I</fullName>
        <ecNumber evidence="4 8">3.4.21.89</ecNumber>
    </recommendedName>
</protein>
<evidence type="ECO:0000313" key="11">
    <source>
        <dbReference type="Proteomes" id="UP000323521"/>
    </source>
</evidence>
<dbReference type="OrthoDB" id="9802919at2"/>
<dbReference type="RefSeq" id="WP_148135535.1">
    <property type="nucleotide sequence ID" value="NZ_CP017634.1"/>
</dbReference>
<dbReference type="EC" id="3.4.21.89" evidence="4 8"/>
<dbReference type="EMBL" id="CP017634">
    <property type="protein sequence ID" value="ATW26244.1"/>
    <property type="molecule type" value="Genomic_DNA"/>
</dbReference>
<dbReference type="GO" id="GO:0006465">
    <property type="term" value="P:signal peptide processing"/>
    <property type="evidence" value="ECO:0007669"/>
    <property type="project" value="InterPro"/>
</dbReference>
<keyword evidence="8" id="KW-0812">Transmembrane</keyword>
<reference evidence="10 11" key="1">
    <citation type="submission" date="2016-10" db="EMBL/GenBank/DDBJ databases">
        <title>Complete Genome Sequence of Peptococcaceae strain DCMF.</title>
        <authorList>
            <person name="Edwards R.J."/>
            <person name="Holland S.I."/>
            <person name="Deshpande N.P."/>
            <person name="Wong Y.K."/>
            <person name="Ertan H."/>
            <person name="Manefield M."/>
            <person name="Russell T.L."/>
            <person name="Lee M.J."/>
        </authorList>
    </citation>
    <scope>NUCLEOTIDE SEQUENCE [LARGE SCALE GENOMIC DNA]</scope>
    <source>
        <strain evidence="10 11">DCMF</strain>
    </source>
</reference>
<dbReference type="InterPro" id="IPR019756">
    <property type="entry name" value="Pept_S26A_signal_pept_1_Ser-AS"/>
</dbReference>
<name>A0A3G1KUY2_FORW1</name>
<comment type="catalytic activity">
    <reaction evidence="1 8">
        <text>Cleavage of hydrophobic, N-terminal signal or leader sequences from secreted and periplasmic proteins.</text>
        <dbReference type="EC" id="3.4.21.89"/>
    </reaction>
</comment>
<dbReference type="SUPFAM" id="SSF51306">
    <property type="entry name" value="LexA/Signal peptidase"/>
    <property type="match status" value="1"/>
</dbReference>
<dbReference type="PANTHER" id="PTHR43390:SF1">
    <property type="entry name" value="CHLOROPLAST PROCESSING PEPTIDASE"/>
    <property type="match status" value="1"/>
</dbReference>
<evidence type="ECO:0000313" key="10">
    <source>
        <dbReference type="EMBL" id="ATW26244.1"/>
    </source>
</evidence>
<keyword evidence="8" id="KW-1133">Transmembrane helix</keyword>
<dbReference type="PROSITE" id="PS00501">
    <property type="entry name" value="SPASE_I_1"/>
    <property type="match status" value="1"/>
</dbReference>
<evidence type="ECO:0000256" key="2">
    <source>
        <dbReference type="ARBA" id="ARBA00004401"/>
    </source>
</evidence>
<dbReference type="NCBIfam" id="TIGR02227">
    <property type="entry name" value="sigpep_I_bact"/>
    <property type="match status" value="1"/>
</dbReference>
<dbReference type="GO" id="GO:0005886">
    <property type="term" value="C:plasma membrane"/>
    <property type="evidence" value="ECO:0007669"/>
    <property type="project" value="UniProtKB-SubCell"/>
</dbReference>
<dbReference type="Gene3D" id="2.10.109.10">
    <property type="entry name" value="Umud Fragment, subunit A"/>
    <property type="match status" value="1"/>
</dbReference>
<evidence type="ECO:0000256" key="5">
    <source>
        <dbReference type="ARBA" id="ARBA00022670"/>
    </source>
</evidence>
<feature type="domain" description="Peptidase S26" evidence="9">
    <location>
        <begin position="10"/>
        <end position="165"/>
    </location>
</feature>
<proteinExistence type="inferred from homology"/>
<keyword evidence="5 8" id="KW-0645">Protease</keyword>
<dbReference type="InterPro" id="IPR000223">
    <property type="entry name" value="Pept_S26A_signal_pept_1"/>
</dbReference>
<accession>A0A3G1KUY2</accession>
<keyword evidence="6 8" id="KW-0378">Hydrolase</keyword>
<gene>
    <name evidence="10" type="ORF">DCMF_17080</name>
</gene>
<feature type="active site" evidence="7">
    <location>
        <position position="83"/>
    </location>
</feature>
<evidence type="ECO:0000256" key="4">
    <source>
        <dbReference type="ARBA" id="ARBA00013208"/>
    </source>
</evidence>
<dbReference type="KEGG" id="fwa:DCMF_17080"/>
<dbReference type="CDD" id="cd06530">
    <property type="entry name" value="S26_SPase_I"/>
    <property type="match status" value="1"/>
</dbReference>
<dbReference type="PROSITE" id="PS00761">
    <property type="entry name" value="SPASE_I_3"/>
    <property type="match status" value="1"/>
</dbReference>
<keyword evidence="8" id="KW-0472">Membrane</keyword>
<dbReference type="InterPro" id="IPR019533">
    <property type="entry name" value="Peptidase_S26"/>
</dbReference>
<evidence type="ECO:0000256" key="8">
    <source>
        <dbReference type="RuleBase" id="RU362042"/>
    </source>
</evidence>
<keyword evidence="11" id="KW-1185">Reference proteome</keyword>
<sequence>MKKTISSVIWEYLKSFLLAVIIALIIRTYLFQITEVYGQSMYPTLHDHDRLFTNRIIYTIAKPDRGDIVILDAPDRPGTFYVKRAIALAGDRLKITGGIVYVNGEKQDEPYINGNFTEGDIDTVVPPGTVFVMGDNRGNSHDSRSPDVSYIPVDDIEGKAVFRIWPFDKFGKVN</sequence>
<evidence type="ECO:0000256" key="7">
    <source>
        <dbReference type="PIRSR" id="PIRSR600223-1"/>
    </source>
</evidence>
<dbReference type="InterPro" id="IPR019758">
    <property type="entry name" value="Pept_S26A_signal_pept_1_CS"/>
</dbReference>
<comment type="subcellular location">
    <subcellularLocation>
        <location evidence="2">Cell membrane</location>
        <topology evidence="2">Single-pass type II membrane protein</topology>
    </subcellularLocation>
    <subcellularLocation>
        <location evidence="8">Membrane</location>
        <topology evidence="8">Single-pass type II membrane protein</topology>
    </subcellularLocation>
</comment>
<evidence type="ECO:0000256" key="1">
    <source>
        <dbReference type="ARBA" id="ARBA00000677"/>
    </source>
</evidence>